<dbReference type="EMBL" id="JAVDVX010000005">
    <property type="protein sequence ID" value="MDR7090973.1"/>
    <property type="molecule type" value="Genomic_DNA"/>
</dbReference>
<reference evidence="3 4" key="1">
    <citation type="submission" date="2023-07" db="EMBL/GenBank/DDBJ databases">
        <title>Sorghum-associated microbial communities from plants grown in Nebraska, USA.</title>
        <authorList>
            <person name="Schachtman D."/>
        </authorList>
    </citation>
    <scope>NUCLEOTIDE SEQUENCE [LARGE SCALE GENOMIC DNA]</scope>
    <source>
        <strain evidence="3 4">BE190</strain>
    </source>
</reference>
<sequence>MNKQIASLLMCFGVLANLPAQADDLGINVVLEGEVAPGVYGRVELGKDSHPDIYYPQPVVIVKEPRYSKYKPVYLHVPPGHAKNWGKHCHKYHACERPVYFIKSIEYEESYQREHEHDHEHKKSKGKEKGKKHDKH</sequence>
<feature type="signal peptide" evidence="2">
    <location>
        <begin position="1"/>
        <end position="22"/>
    </location>
</feature>
<feature type="compositionally biased region" description="Basic residues" evidence="1">
    <location>
        <begin position="122"/>
        <end position="136"/>
    </location>
</feature>
<evidence type="ECO:0000313" key="3">
    <source>
        <dbReference type="EMBL" id="MDR7090973.1"/>
    </source>
</evidence>
<accession>A0ABU1V0Y6</accession>
<keyword evidence="4" id="KW-1185">Reference proteome</keyword>
<feature type="region of interest" description="Disordered" evidence="1">
    <location>
        <begin position="112"/>
        <end position="136"/>
    </location>
</feature>
<feature type="compositionally biased region" description="Basic and acidic residues" evidence="1">
    <location>
        <begin position="112"/>
        <end position="121"/>
    </location>
</feature>
<feature type="chain" id="PRO_5046432217" evidence="2">
    <location>
        <begin position="23"/>
        <end position="136"/>
    </location>
</feature>
<evidence type="ECO:0000256" key="2">
    <source>
        <dbReference type="SAM" id="SignalP"/>
    </source>
</evidence>
<evidence type="ECO:0000256" key="1">
    <source>
        <dbReference type="SAM" id="MobiDB-lite"/>
    </source>
</evidence>
<dbReference type="Proteomes" id="UP001253595">
    <property type="component" value="Unassembled WGS sequence"/>
</dbReference>
<proteinExistence type="predicted"/>
<evidence type="ECO:0000313" key="4">
    <source>
        <dbReference type="Proteomes" id="UP001253595"/>
    </source>
</evidence>
<organism evidence="3 4">
    <name type="scientific">Cellvibrio fibrivorans</name>
    <dbReference type="NCBI Taxonomy" id="126350"/>
    <lineage>
        <taxon>Bacteria</taxon>
        <taxon>Pseudomonadati</taxon>
        <taxon>Pseudomonadota</taxon>
        <taxon>Gammaproteobacteria</taxon>
        <taxon>Cellvibrionales</taxon>
        <taxon>Cellvibrionaceae</taxon>
        <taxon>Cellvibrio</taxon>
    </lineage>
</organism>
<keyword evidence="2" id="KW-0732">Signal</keyword>
<protein>
    <submittedName>
        <fullName evidence="3">Uncharacterized protein</fullName>
    </submittedName>
</protein>
<dbReference type="RefSeq" id="WP_310073726.1">
    <property type="nucleotide sequence ID" value="NZ_JAVDVX010000005.1"/>
</dbReference>
<comment type="caution">
    <text evidence="3">The sequence shown here is derived from an EMBL/GenBank/DDBJ whole genome shotgun (WGS) entry which is preliminary data.</text>
</comment>
<name>A0ABU1V0Y6_9GAMM</name>
<gene>
    <name evidence="3" type="ORF">J2X05_002999</name>
</gene>